<dbReference type="KEGG" id="rah:Rahaq_3288"/>
<dbReference type="InterPro" id="IPR012347">
    <property type="entry name" value="Ferritin-like"/>
</dbReference>
<dbReference type="PANTHER" id="PTHR42637">
    <property type="entry name" value="TRNA-(MS[2]IO[6]A)-HYDROXYLASE"/>
    <property type="match status" value="1"/>
</dbReference>
<sequence>MTQALLAPIYDFLHCETPALWVDVALENQTVMLIDHANCEKKAAATAMSLMTKYLDRTELLFCAARLAREELHHFEQVVEIMQKRNITYTQLSPSRYASGMIKHTRHHDDLNILVDRLIIGAYIEARSCERFAKIAPHLDETLSRFYTSLLRSESRHFADYLALAEQYAGTDISERVEEFGRIEAELILTPDEQFRFHSGVPVTLHTSGC</sequence>
<dbReference type="HOGENOM" id="CLU_056571_0_0_6"/>
<dbReference type="eggNOG" id="COG4445">
    <property type="taxonomic scope" value="Bacteria"/>
</dbReference>
<dbReference type="Proteomes" id="UP000007257">
    <property type="component" value="Chromosome"/>
</dbReference>
<dbReference type="Pfam" id="PF06175">
    <property type="entry name" value="MiaE"/>
    <property type="match status" value="1"/>
</dbReference>
<dbReference type="GeneID" id="95416124"/>
<accession>A0A0H3FDP9</accession>
<reference evidence="3" key="1">
    <citation type="submission" date="2011-01" db="EMBL/GenBank/DDBJ databases">
        <title>Complete sequence of chromosome of Rahnella sp. Y9602.</title>
        <authorList>
            <consortium name="US DOE Joint Genome Institute"/>
            <person name="Lucas S."/>
            <person name="Copeland A."/>
            <person name="Lapidus A."/>
            <person name="Cheng J.-F."/>
            <person name="Goodwin L."/>
            <person name="Pitluck S."/>
            <person name="Lu M."/>
            <person name="Detter J.C."/>
            <person name="Han C."/>
            <person name="Tapia R."/>
            <person name="Land M."/>
            <person name="Hauser L."/>
            <person name="Kyrpides N."/>
            <person name="Ivanova N."/>
            <person name="Ovchinnikova G."/>
            <person name="Pagani I."/>
            <person name="Sobecky P.A."/>
            <person name="Martinez R.J."/>
            <person name="Woyke T."/>
        </authorList>
    </citation>
    <scope>NUCLEOTIDE SEQUENCE [LARGE SCALE GENOMIC DNA]</scope>
    <source>
        <strain evidence="3">Y9602</strain>
    </source>
</reference>
<dbReference type="InterPro" id="IPR010386">
    <property type="entry name" value="tRNA-Hydrxlase_MiaE"/>
</dbReference>
<evidence type="ECO:0000313" key="2">
    <source>
        <dbReference type="EMBL" id="MFD3222182.1"/>
    </source>
</evidence>
<protein>
    <submittedName>
        <fullName evidence="2">tRNA-(Ms[2]io[6]A)-hydroxylase</fullName>
    </submittedName>
    <submittedName>
        <fullName evidence="1">tRNA-hydroxylase</fullName>
    </submittedName>
</protein>
<proteinExistence type="predicted"/>
<dbReference type="EMBL" id="JBHUCJ010000002">
    <property type="protein sequence ID" value="MFD3222182.1"/>
    <property type="molecule type" value="Genomic_DNA"/>
</dbReference>
<dbReference type="OrthoDB" id="9802518at2"/>
<dbReference type="PIRSF" id="PIRSF020736">
    <property type="entry name" value="MiaE"/>
    <property type="match status" value="1"/>
</dbReference>
<dbReference type="InterPro" id="IPR009078">
    <property type="entry name" value="Ferritin-like_SF"/>
</dbReference>
<gene>
    <name evidence="1" type="ordered locus">Rahaq_3288</name>
    <name evidence="2" type="ORF">ACFPK4_01415</name>
</gene>
<dbReference type="GO" id="GO:0045301">
    <property type="term" value="F:tRNA 2-(methylsulfanyl)-N(6)-isopentenyladenosine(37) hydroxylase activity"/>
    <property type="evidence" value="ECO:0007669"/>
    <property type="project" value="InterPro"/>
</dbReference>
<evidence type="ECO:0000313" key="4">
    <source>
        <dbReference type="Proteomes" id="UP001598201"/>
    </source>
</evidence>
<dbReference type="RefSeq" id="WP_013576577.1">
    <property type="nucleotide sequence ID" value="NC_015061.1"/>
</dbReference>
<name>A0A0H3FDP9_RAHSY</name>
<evidence type="ECO:0000313" key="1">
    <source>
        <dbReference type="EMBL" id="ADW74882.1"/>
    </source>
</evidence>
<dbReference type="Proteomes" id="UP001598201">
    <property type="component" value="Unassembled WGS sequence"/>
</dbReference>
<dbReference type="SUPFAM" id="SSF47240">
    <property type="entry name" value="Ferritin-like"/>
    <property type="match status" value="1"/>
</dbReference>
<organism evidence="1 3">
    <name type="scientific">Rahnella sp. (strain Y9602)</name>
    <dbReference type="NCBI Taxonomy" id="2703885"/>
    <lineage>
        <taxon>Bacteria</taxon>
        <taxon>Pseudomonadati</taxon>
        <taxon>Pseudomonadota</taxon>
        <taxon>Gammaproteobacteria</taxon>
        <taxon>Enterobacterales</taxon>
        <taxon>Yersiniaceae</taxon>
        <taxon>Rahnella</taxon>
    </lineage>
</organism>
<dbReference type="GO" id="GO:0006400">
    <property type="term" value="P:tRNA modification"/>
    <property type="evidence" value="ECO:0007669"/>
    <property type="project" value="InterPro"/>
</dbReference>
<reference evidence="1 3" key="2">
    <citation type="journal article" date="2012" name="J. Bacteriol.">
        <title>Complete Genome Sequence of Rahnella sp. Strain Y9602, a Gammaproteobacterium Isolate from Metal- and Radionuclide-Contaminated Soil.</title>
        <authorList>
            <person name="Martinez R.J."/>
            <person name="Bruce D."/>
            <person name="Detter C."/>
            <person name="Goodwin L.A."/>
            <person name="Han J."/>
            <person name="Han C.S."/>
            <person name="Held B."/>
            <person name="Land M.L."/>
            <person name="Mikhailova N."/>
            <person name="Nolan M."/>
            <person name="Pennacchio L."/>
            <person name="Pitluck S."/>
            <person name="Tapia R."/>
            <person name="Woyke T."/>
            <person name="Sobecky P.A."/>
        </authorList>
    </citation>
    <scope>NUCLEOTIDE SEQUENCE [LARGE SCALE GENOMIC DNA]</scope>
    <source>
        <strain evidence="1 3">Y9602</strain>
    </source>
</reference>
<dbReference type="AlphaFoldDB" id="A0A0H3FDP9"/>
<dbReference type="CDD" id="cd07910">
    <property type="entry name" value="MiaE"/>
    <property type="match status" value="1"/>
</dbReference>
<dbReference type="Gene3D" id="1.20.1260.10">
    <property type="match status" value="1"/>
</dbReference>
<evidence type="ECO:0000313" key="3">
    <source>
        <dbReference type="Proteomes" id="UP000007257"/>
    </source>
</evidence>
<dbReference type="EMBL" id="CP002505">
    <property type="protein sequence ID" value="ADW74882.1"/>
    <property type="molecule type" value="Genomic_DNA"/>
</dbReference>
<reference evidence="2 4" key="3">
    <citation type="submission" date="2024-09" db="EMBL/GenBank/DDBJ databases">
        <title>Genomes of Rahnella.</title>
        <authorList>
            <person name="Mnguni F.C."/>
            <person name="Shin G.Y."/>
            <person name="Coutinho T."/>
        </authorList>
    </citation>
    <scope>NUCLEOTIDE SEQUENCE [LARGE SCALE GENOMIC DNA]</scope>
    <source>
        <strain evidence="2 4">20WA0057</strain>
    </source>
</reference>
<dbReference type="PANTHER" id="PTHR42637:SF1">
    <property type="entry name" value="TRNA 2-(METHYLSULFANYL)-N(6)-ISOPENTENYLADENOSINE(37) HYDROXYLASE"/>
    <property type="match status" value="1"/>
</dbReference>
<keyword evidence="4" id="KW-1185">Reference proteome</keyword>